<protein>
    <submittedName>
        <fullName evidence="1">Uncharacterized protein</fullName>
    </submittedName>
</protein>
<reference evidence="1" key="1">
    <citation type="submission" date="2021-05" db="EMBL/GenBank/DDBJ databases">
        <authorList>
            <person name="Pan Q."/>
            <person name="Jouanno E."/>
            <person name="Zahm M."/>
            <person name="Klopp C."/>
            <person name="Cabau C."/>
            <person name="Louis A."/>
            <person name="Berthelot C."/>
            <person name="Parey E."/>
            <person name="Roest Crollius H."/>
            <person name="Montfort J."/>
            <person name="Robinson-Rechavi M."/>
            <person name="Bouchez O."/>
            <person name="Lampietro C."/>
            <person name="Lopez Roques C."/>
            <person name="Donnadieu C."/>
            <person name="Postlethwait J."/>
            <person name="Bobe J."/>
            <person name="Dillon D."/>
            <person name="Chandos A."/>
            <person name="von Hippel F."/>
            <person name="Guiguen Y."/>
        </authorList>
    </citation>
    <scope>NUCLEOTIDE SEQUENCE</scope>
    <source>
        <strain evidence="1">YG-Jan2019</strain>
    </source>
</reference>
<organism evidence="1 2">
    <name type="scientific">Dallia pectoralis</name>
    <name type="common">Alaska blackfish</name>
    <dbReference type="NCBI Taxonomy" id="75939"/>
    <lineage>
        <taxon>Eukaryota</taxon>
        <taxon>Metazoa</taxon>
        <taxon>Chordata</taxon>
        <taxon>Craniata</taxon>
        <taxon>Vertebrata</taxon>
        <taxon>Euteleostomi</taxon>
        <taxon>Actinopterygii</taxon>
        <taxon>Neopterygii</taxon>
        <taxon>Teleostei</taxon>
        <taxon>Protacanthopterygii</taxon>
        <taxon>Esociformes</taxon>
        <taxon>Umbridae</taxon>
        <taxon>Dallia</taxon>
    </lineage>
</organism>
<evidence type="ECO:0000313" key="1">
    <source>
        <dbReference type="EMBL" id="KAJ8010374.1"/>
    </source>
</evidence>
<gene>
    <name evidence="1" type="ORF">DPEC_G00074400</name>
</gene>
<accession>A0ACC2H319</accession>
<comment type="caution">
    <text evidence="1">The sequence shown here is derived from an EMBL/GenBank/DDBJ whole genome shotgun (WGS) entry which is preliminary data.</text>
</comment>
<proteinExistence type="predicted"/>
<name>A0ACC2H319_DALPE</name>
<dbReference type="EMBL" id="CM055733">
    <property type="protein sequence ID" value="KAJ8010374.1"/>
    <property type="molecule type" value="Genomic_DNA"/>
</dbReference>
<keyword evidence="2" id="KW-1185">Reference proteome</keyword>
<sequence length="214" mass="23747">MGINVASLSEVISRLMLTSDSEPYRSRPFPFCITLVLRPYPSLHPRHLTLSLGYSVFSPGCCYLLSRCPSTGTATLTALTSPHKGCKCITFRSRYMMGTERTGLQTHVWKLCSPTIAQPTARHEGARGEDGFCNGRQPPHRHAVRQQRPLSLGPWLNTPPAVEDTEEKGRRMEEEEKQGDEESAAERGERRAQSACPPSPSSSSTRALRNHLVT</sequence>
<evidence type="ECO:0000313" key="2">
    <source>
        <dbReference type="Proteomes" id="UP001157502"/>
    </source>
</evidence>
<dbReference type="Proteomes" id="UP001157502">
    <property type="component" value="Chromosome 6"/>
</dbReference>